<dbReference type="PANTHER" id="PTHR14239">
    <property type="entry name" value="DUDULIN-RELATED"/>
    <property type="match status" value="1"/>
</dbReference>
<evidence type="ECO:0000313" key="4">
    <source>
        <dbReference type="Proteomes" id="UP000078396"/>
    </source>
</evidence>
<feature type="domain" description="Pyrroline-5-carboxylate reductase catalytic N-terminal" evidence="2">
    <location>
        <begin position="3"/>
        <end position="91"/>
    </location>
</feature>
<evidence type="ECO:0000259" key="2">
    <source>
        <dbReference type="Pfam" id="PF03807"/>
    </source>
</evidence>
<dbReference type="EMBL" id="LWCS01000087">
    <property type="protein sequence ID" value="OAN27425.1"/>
    <property type="molecule type" value="Genomic_DNA"/>
</dbReference>
<evidence type="ECO:0000313" key="3">
    <source>
        <dbReference type="EMBL" id="OAN27425.1"/>
    </source>
</evidence>
<dbReference type="Proteomes" id="UP000078396">
    <property type="component" value="Unassembled WGS sequence"/>
</dbReference>
<dbReference type="OrthoDB" id="3194817at2"/>
<sequence length="212" mass="21806">MRYAIIGAGNIGTALAGHFVRTGIEVGLAASRGVDAVRPAAEKLGLGVAAVDVSEALLADVVILAVPFDAVQELVAQVDDWQGRIVVDATNAIDYSTFSPADLGGKASSDLVGEWARGARVVKAFGHTWAKVLAHQPGDGKGGRRVLFVSGNHPAANDEVAQVISRLGFEPIDLGRNAEGGLLQQFGGPLTTKSFVSQPISGAGPAEMDLAV</sequence>
<reference evidence="3 4" key="1">
    <citation type="submission" date="2016-04" db="EMBL/GenBank/DDBJ databases">
        <title>Draft Genome Sequences of Staphylococcus capitis Strain H36, S. capitis Strain H65, S. cohnii Strain H62, S. hominis Strain H69, Mycobacterium iranicum Strain H39, Plantibacter sp. Strain H53, Pseudomonas oryzihabitans Strain H72, and Microbacterium sp. Strain H83, isolated from residential settings.</title>
        <authorList>
            <person name="Lymperopoulou D."/>
            <person name="Adams R.I."/>
            <person name="Lindow S."/>
            <person name="Coil D.A."/>
            <person name="Jospin G."/>
            <person name="Eisen J.A."/>
        </authorList>
    </citation>
    <scope>NUCLEOTIDE SEQUENCE [LARGE SCALE GENOMIC DNA]</scope>
    <source>
        <strain evidence="3 4">H39</strain>
    </source>
</reference>
<dbReference type="SUPFAM" id="SSF51735">
    <property type="entry name" value="NAD(P)-binding Rossmann-fold domains"/>
    <property type="match status" value="1"/>
</dbReference>
<proteinExistence type="predicted"/>
<dbReference type="InterPro" id="IPR051267">
    <property type="entry name" value="STEAP_metalloreductase"/>
</dbReference>
<dbReference type="Pfam" id="PF03807">
    <property type="entry name" value="F420_oxidored"/>
    <property type="match status" value="1"/>
</dbReference>
<evidence type="ECO:0000256" key="1">
    <source>
        <dbReference type="ARBA" id="ARBA00023002"/>
    </source>
</evidence>
<gene>
    <name evidence="3" type="ORF">A4X20_11260</name>
</gene>
<accession>A0A178LBG2</accession>
<dbReference type="InterPro" id="IPR036291">
    <property type="entry name" value="NAD(P)-bd_dom_sf"/>
</dbReference>
<organism evidence="3 4">
    <name type="scientific">Mycolicibacterium iranicum</name>
    <name type="common">Mycobacterium iranicum</name>
    <dbReference type="NCBI Taxonomy" id="912594"/>
    <lineage>
        <taxon>Bacteria</taxon>
        <taxon>Bacillati</taxon>
        <taxon>Actinomycetota</taxon>
        <taxon>Actinomycetes</taxon>
        <taxon>Mycobacteriales</taxon>
        <taxon>Mycobacteriaceae</taxon>
        <taxon>Mycolicibacterium</taxon>
    </lineage>
</organism>
<name>A0A178LBG2_MYCIR</name>
<dbReference type="Gene3D" id="3.40.50.720">
    <property type="entry name" value="NAD(P)-binding Rossmann-like Domain"/>
    <property type="match status" value="1"/>
</dbReference>
<dbReference type="RefSeq" id="WP_064285217.1">
    <property type="nucleotide sequence ID" value="NZ_LWCS01000087.1"/>
</dbReference>
<protein>
    <recommendedName>
        <fullName evidence="2">Pyrroline-5-carboxylate reductase catalytic N-terminal domain-containing protein</fullName>
    </recommendedName>
</protein>
<comment type="caution">
    <text evidence="3">The sequence shown here is derived from an EMBL/GenBank/DDBJ whole genome shotgun (WGS) entry which is preliminary data.</text>
</comment>
<keyword evidence="1" id="KW-0560">Oxidoreductase</keyword>
<dbReference type="PANTHER" id="PTHR14239:SF10">
    <property type="entry name" value="REDUCTASE"/>
    <property type="match status" value="1"/>
</dbReference>
<dbReference type="AlphaFoldDB" id="A0A178LBG2"/>
<dbReference type="GO" id="GO:0016491">
    <property type="term" value="F:oxidoreductase activity"/>
    <property type="evidence" value="ECO:0007669"/>
    <property type="project" value="UniProtKB-KW"/>
</dbReference>
<dbReference type="InterPro" id="IPR028939">
    <property type="entry name" value="P5C_Rdtase_cat_N"/>
</dbReference>